<dbReference type="EMBL" id="JACDXX010000008">
    <property type="protein sequence ID" value="MCB5410328.1"/>
    <property type="molecule type" value="Genomic_DNA"/>
</dbReference>
<evidence type="ECO:0000256" key="4">
    <source>
        <dbReference type="ARBA" id="ARBA00022692"/>
    </source>
</evidence>
<protein>
    <submittedName>
        <fullName evidence="9">MFS transporter</fullName>
    </submittedName>
</protein>
<dbReference type="InterPro" id="IPR036259">
    <property type="entry name" value="MFS_trans_sf"/>
</dbReference>
<dbReference type="PANTHER" id="PTHR23517">
    <property type="entry name" value="RESISTANCE PROTEIN MDTM, PUTATIVE-RELATED-RELATED"/>
    <property type="match status" value="1"/>
</dbReference>
<feature type="transmembrane region" description="Helical" evidence="7">
    <location>
        <begin position="372"/>
        <end position="392"/>
    </location>
</feature>
<organism evidence="9 10">
    <name type="scientific">Pseudogemmobacter faecipullorum</name>
    <dbReference type="NCBI Taxonomy" id="2755041"/>
    <lineage>
        <taxon>Bacteria</taxon>
        <taxon>Pseudomonadati</taxon>
        <taxon>Pseudomonadota</taxon>
        <taxon>Alphaproteobacteria</taxon>
        <taxon>Rhodobacterales</taxon>
        <taxon>Paracoccaceae</taxon>
        <taxon>Pseudogemmobacter</taxon>
    </lineage>
</organism>
<keyword evidence="2" id="KW-0813">Transport</keyword>
<evidence type="ECO:0000256" key="2">
    <source>
        <dbReference type="ARBA" id="ARBA00022448"/>
    </source>
</evidence>
<proteinExistence type="predicted"/>
<evidence type="ECO:0000256" key="6">
    <source>
        <dbReference type="ARBA" id="ARBA00023136"/>
    </source>
</evidence>
<dbReference type="InterPro" id="IPR011701">
    <property type="entry name" value="MFS"/>
</dbReference>
<feature type="transmembrane region" description="Helical" evidence="7">
    <location>
        <begin position="47"/>
        <end position="64"/>
    </location>
</feature>
<evidence type="ECO:0000313" key="10">
    <source>
        <dbReference type="Proteomes" id="UP001198571"/>
    </source>
</evidence>
<feature type="transmembrane region" description="Helical" evidence="7">
    <location>
        <begin position="212"/>
        <end position="230"/>
    </location>
</feature>
<dbReference type="Gene3D" id="1.20.1250.20">
    <property type="entry name" value="MFS general substrate transporter like domains"/>
    <property type="match status" value="1"/>
</dbReference>
<comment type="caution">
    <text evidence="9">The sequence shown here is derived from an EMBL/GenBank/DDBJ whole genome shotgun (WGS) entry which is preliminary data.</text>
</comment>
<dbReference type="InterPro" id="IPR050171">
    <property type="entry name" value="MFS_Transporters"/>
</dbReference>
<dbReference type="Pfam" id="PF07690">
    <property type="entry name" value="MFS_1"/>
    <property type="match status" value="1"/>
</dbReference>
<evidence type="ECO:0000256" key="1">
    <source>
        <dbReference type="ARBA" id="ARBA00004651"/>
    </source>
</evidence>
<sequence length="395" mass="41403">MHALRTVFAPWLVAVTMVSVLMATALISPLYPLYGAAWQLSPGELTQLYVIYMIGALTCLLFLGRLADRWGPRPTLLLALCLALSGTLLSALAQGAGLFSFARFLVGIASSLATTGGAVALLATMPVEKRHRLASMTSLSIVAGFGLGPVIGGLTGHLAAHPLQTVFYPALALQAVALLLLLFVIPPMPLPRRLRPGDFLPKLSWPDRAQSLRFALTICVPFLAFGVFGLHSSLTPLMIREMTGLSGPLVAGLSLALLLTGAGLSQLFGAGLSARQAVMPGLFLMASGAAAMLLNLGVGSVWLFGFGGICAMFGHGLSLLGSSKALYEISDTSNRGALTATYWATGYSGSVFPLLGTGWIADRWGTNTAVGLFFALITVLTLALILAIRLLLPRP</sequence>
<evidence type="ECO:0000259" key="8">
    <source>
        <dbReference type="PROSITE" id="PS50850"/>
    </source>
</evidence>
<keyword evidence="10" id="KW-1185">Reference proteome</keyword>
<feature type="transmembrane region" description="Helical" evidence="7">
    <location>
        <begin position="302"/>
        <end position="320"/>
    </location>
</feature>
<dbReference type="PANTHER" id="PTHR23517:SF13">
    <property type="entry name" value="MAJOR FACILITATOR SUPERFAMILY MFS_1"/>
    <property type="match status" value="1"/>
</dbReference>
<feature type="transmembrane region" description="Helical" evidence="7">
    <location>
        <begin position="340"/>
        <end position="360"/>
    </location>
</feature>
<keyword evidence="6 7" id="KW-0472">Membrane</keyword>
<evidence type="ECO:0000256" key="3">
    <source>
        <dbReference type="ARBA" id="ARBA00022475"/>
    </source>
</evidence>
<feature type="transmembrane region" description="Helical" evidence="7">
    <location>
        <begin position="7"/>
        <end position="27"/>
    </location>
</feature>
<feature type="domain" description="Major facilitator superfamily (MFS) profile" evidence="8">
    <location>
        <begin position="9"/>
        <end position="395"/>
    </location>
</feature>
<keyword evidence="4 7" id="KW-0812">Transmembrane</keyword>
<feature type="transmembrane region" description="Helical" evidence="7">
    <location>
        <begin position="104"/>
        <end position="127"/>
    </location>
</feature>
<keyword evidence="5 7" id="KW-1133">Transmembrane helix</keyword>
<dbReference type="RefSeq" id="WP_226935235.1">
    <property type="nucleotide sequence ID" value="NZ_JACDXX010000008.1"/>
</dbReference>
<feature type="transmembrane region" description="Helical" evidence="7">
    <location>
        <begin position="166"/>
        <end position="185"/>
    </location>
</feature>
<feature type="transmembrane region" description="Helical" evidence="7">
    <location>
        <begin position="250"/>
        <end position="270"/>
    </location>
</feature>
<comment type="subcellular location">
    <subcellularLocation>
        <location evidence="1">Cell membrane</location>
        <topology evidence="1">Multi-pass membrane protein</topology>
    </subcellularLocation>
</comment>
<gene>
    <name evidence="9" type="ORF">H0485_09990</name>
</gene>
<dbReference type="PROSITE" id="PS50850">
    <property type="entry name" value="MFS"/>
    <property type="match status" value="1"/>
</dbReference>
<evidence type="ECO:0000313" key="9">
    <source>
        <dbReference type="EMBL" id="MCB5410328.1"/>
    </source>
</evidence>
<keyword evidence="3" id="KW-1003">Cell membrane</keyword>
<dbReference type="Proteomes" id="UP001198571">
    <property type="component" value="Unassembled WGS sequence"/>
</dbReference>
<dbReference type="InterPro" id="IPR020846">
    <property type="entry name" value="MFS_dom"/>
</dbReference>
<accession>A0ABS8CLR4</accession>
<reference evidence="9 10" key="1">
    <citation type="submission" date="2020-07" db="EMBL/GenBank/DDBJ databases">
        <title>Pseudogemmobacter sp. nov., isolated from poultry manure in Taiwan.</title>
        <authorList>
            <person name="Lin S.-Y."/>
            <person name="Tang Y.-S."/>
            <person name="Young C.-C."/>
        </authorList>
    </citation>
    <scope>NUCLEOTIDE SEQUENCE [LARGE SCALE GENOMIC DNA]</scope>
    <source>
        <strain evidence="9 10">CC-YST710</strain>
    </source>
</reference>
<feature type="transmembrane region" description="Helical" evidence="7">
    <location>
        <begin position="139"/>
        <end position="160"/>
    </location>
</feature>
<dbReference type="SUPFAM" id="SSF103473">
    <property type="entry name" value="MFS general substrate transporter"/>
    <property type="match status" value="1"/>
</dbReference>
<feature type="transmembrane region" description="Helical" evidence="7">
    <location>
        <begin position="76"/>
        <end position="98"/>
    </location>
</feature>
<evidence type="ECO:0000256" key="5">
    <source>
        <dbReference type="ARBA" id="ARBA00022989"/>
    </source>
</evidence>
<evidence type="ECO:0000256" key="7">
    <source>
        <dbReference type="SAM" id="Phobius"/>
    </source>
</evidence>
<name>A0ABS8CLR4_9RHOB</name>
<feature type="transmembrane region" description="Helical" evidence="7">
    <location>
        <begin position="277"/>
        <end position="296"/>
    </location>
</feature>